<dbReference type="InterPro" id="IPR039506">
    <property type="entry name" value="SPOB_a"/>
</dbReference>
<dbReference type="FunFam" id="1.10.287.130:FF:000011">
    <property type="entry name" value="Sensor histidine kinase DcuS"/>
    <property type="match status" value="1"/>
</dbReference>
<dbReference type="SMART" id="SM00091">
    <property type="entry name" value="PAS"/>
    <property type="match status" value="1"/>
</dbReference>
<dbReference type="Pfam" id="PF00989">
    <property type="entry name" value="PAS"/>
    <property type="match status" value="1"/>
</dbReference>
<dbReference type="InterPro" id="IPR035965">
    <property type="entry name" value="PAS-like_dom_sf"/>
</dbReference>
<dbReference type="InterPro" id="IPR003594">
    <property type="entry name" value="HATPase_dom"/>
</dbReference>
<name>A0A919WIL7_9BACI</name>
<evidence type="ECO:0000259" key="16">
    <source>
        <dbReference type="PROSITE" id="PS50112"/>
    </source>
</evidence>
<dbReference type="SMART" id="SM00387">
    <property type="entry name" value="HATPase_c"/>
    <property type="match status" value="1"/>
</dbReference>
<dbReference type="SUPFAM" id="SSF55874">
    <property type="entry name" value="ATPase domain of HSP90 chaperone/DNA topoisomerase II/histidine kinase"/>
    <property type="match status" value="1"/>
</dbReference>
<dbReference type="SUPFAM" id="SSF103190">
    <property type="entry name" value="Sensory domain-like"/>
    <property type="match status" value="1"/>
</dbReference>
<comment type="subcellular location">
    <subcellularLocation>
        <location evidence="2">Cell membrane</location>
        <topology evidence="2">Multi-pass membrane protein</topology>
    </subcellularLocation>
</comment>
<evidence type="ECO:0000256" key="8">
    <source>
        <dbReference type="ARBA" id="ARBA00022741"/>
    </source>
</evidence>
<accession>A0A919WIL7</accession>
<dbReference type="FunFam" id="3.30.450.20:FF:000018">
    <property type="entry name" value="Sensor histidine kinase DcuS"/>
    <property type="match status" value="1"/>
</dbReference>
<dbReference type="Gene3D" id="3.30.565.10">
    <property type="entry name" value="Histidine kinase-like ATPase, C-terminal domain"/>
    <property type="match status" value="1"/>
</dbReference>
<evidence type="ECO:0000256" key="4">
    <source>
        <dbReference type="ARBA" id="ARBA00022475"/>
    </source>
</evidence>
<comment type="catalytic activity">
    <reaction evidence="1">
        <text>ATP + protein L-histidine = ADP + protein N-phospho-L-histidine.</text>
        <dbReference type="EC" id="2.7.13.3"/>
    </reaction>
</comment>
<evidence type="ECO:0000256" key="1">
    <source>
        <dbReference type="ARBA" id="ARBA00000085"/>
    </source>
</evidence>
<evidence type="ECO:0000256" key="3">
    <source>
        <dbReference type="ARBA" id="ARBA00012438"/>
    </source>
</evidence>
<dbReference type="InterPro" id="IPR036890">
    <property type="entry name" value="HATPase_C_sf"/>
</dbReference>
<dbReference type="Gene3D" id="3.30.450.20">
    <property type="entry name" value="PAS domain"/>
    <property type="match status" value="2"/>
</dbReference>
<dbReference type="Proteomes" id="UP000682111">
    <property type="component" value="Unassembled WGS sequence"/>
</dbReference>
<keyword evidence="13 14" id="KW-0472">Membrane</keyword>
<feature type="domain" description="PAS" evidence="16">
    <location>
        <begin position="211"/>
        <end position="252"/>
    </location>
</feature>
<dbReference type="PANTHER" id="PTHR43547:SF10">
    <property type="entry name" value="SENSOR HISTIDINE KINASE DCUS"/>
    <property type="match status" value="1"/>
</dbReference>
<dbReference type="GO" id="GO:0000155">
    <property type="term" value="F:phosphorelay sensor kinase activity"/>
    <property type="evidence" value="ECO:0007669"/>
    <property type="project" value="TreeGrafter"/>
</dbReference>
<evidence type="ECO:0000256" key="12">
    <source>
        <dbReference type="ARBA" id="ARBA00023012"/>
    </source>
</evidence>
<dbReference type="Gene3D" id="1.10.287.130">
    <property type="match status" value="1"/>
</dbReference>
<evidence type="ECO:0000256" key="9">
    <source>
        <dbReference type="ARBA" id="ARBA00022777"/>
    </source>
</evidence>
<sequence length="533" mass="58960">MKWKKVKLKYMVILLVGIVVSVSILITGYFINETVSERIVASQEEKAFNVAKMIAQTPTIIEALNGLEREGRIQELTAKMRESTNVEFIVVMDMNGSRKSHPDPDKIGEKFVGGDETDVLMGKEYSSVSEGTLGPSLRAFTPIFDENHLQIGAVAVGISLNRIDFVLSILRGNIFMGICIGIIFGAVCAILLSSLVKKVLLGLEPSEIARILKERQALIESVHEGIIAVDKEGDITIANQSAVSLLGKTGTEQDLVGKKIDCISSSSFLRRSLETGKEYLDQEQVVNGKELISNTVPIIVNGDIVGAVNILRDKSEIKQLAEQLTGVQLYADALRAQSHEFMNQLHCVMGLIHLKEYAELENFIEKTVEDTQNDISNMTKKLRDPALVGFLLGKLSYARESGITFALSINPVFPIWKDAKFSHDLITIIGNLLDNAIDAAVESANKQVSLKLELFDKKLIIEMRDSGKGIKTPFQKYIFQKGYSTKGENRGYGLFLLKQTVEKRNGRILLSSSKTEGTTFMITIPLQWEGDKT</sequence>
<dbReference type="GO" id="GO:0006355">
    <property type="term" value="P:regulation of DNA-templated transcription"/>
    <property type="evidence" value="ECO:0007669"/>
    <property type="project" value="InterPro"/>
</dbReference>
<evidence type="ECO:0000256" key="2">
    <source>
        <dbReference type="ARBA" id="ARBA00004651"/>
    </source>
</evidence>
<dbReference type="PROSITE" id="PS50109">
    <property type="entry name" value="HIS_KIN"/>
    <property type="match status" value="1"/>
</dbReference>
<dbReference type="InterPro" id="IPR005467">
    <property type="entry name" value="His_kinase_dom"/>
</dbReference>
<evidence type="ECO:0000256" key="13">
    <source>
        <dbReference type="ARBA" id="ARBA00023136"/>
    </source>
</evidence>
<dbReference type="InterPro" id="IPR013767">
    <property type="entry name" value="PAS_fold"/>
</dbReference>
<evidence type="ECO:0000256" key="5">
    <source>
        <dbReference type="ARBA" id="ARBA00022553"/>
    </source>
</evidence>
<dbReference type="CDD" id="cd00130">
    <property type="entry name" value="PAS"/>
    <property type="match status" value="1"/>
</dbReference>
<dbReference type="RefSeq" id="WP_212933741.1">
    <property type="nucleotide sequence ID" value="NZ_BORC01000003.1"/>
</dbReference>
<evidence type="ECO:0000256" key="11">
    <source>
        <dbReference type="ARBA" id="ARBA00022989"/>
    </source>
</evidence>
<dbReference type="EMBL" id="BORC01000003">
    <property type="protein sequence ID" value="GIN62402.1"/>
    <property type="molecule type" value="Genomic_DNA"/>
</dbReference>
<evidence type="ECO:0000256" key="14">
    <source>
        <dbReference type="SAM" id="Phobius"/>
    </source>
</evidence>
<evidence type="ECO:0000256" key="10">
    <source>
        <dbReference type="ARBA" id="ARBA00022840"/>
    </source>
</evidence>
<evidence type="ECO:0000313" key="18">
    <source>
        <dbReference type="Proteomes" id="UP000682111"/>
    </source>
</evidence>
<comment type="caution">
    <text evidence="17">The sequence shown here is derived from an EMBL/GenBank/DDBJ whole genome shotgun (WGS) entry which is preliminary data.</text>
</comment>
<dbReference type="AlphaFoldDB" id="A0A919WIL7"/>
<proteinExistence type="predicted"/>
<dbReference type="NCBIfam" id="TIGR00229">
    <property type="entry name" value="sensory_box"/>
    <property type="match status" value="1"/>
</dbReference>
<gene>
    <name evidence="17" type="ORF">J27TS8_23950</name>
</gene>
<feature type="transmembrane region" description="Helical" evidence="14">
    <location>
        <begin position="174"/>
        <end position="196"/>
    </location>
</feature>
<organism evidence="17 18">
    <name type="scientific">Robertmurraya siralis</name>
    <dbReference type="NCBI Taxonomy" id="77777"/>
    <lineage>
        <taxon>Bacteria</taxon>
        <taxon>Bacillati</taxon>
        <taxon>Bacillota</taxon>
        <taxon>Bacilli</taxon>
        <taxon>Bacillales</taxon>
        <taxon>Bacillaceae</taxon>
        <taxon>Robertmurraya</taxon>
    </lineage>
</organism>
<dbReference type="PRINTS" id="PR00344">
    <property type="entry name" value="BCTRLSENSOR"/>
</dbReference>
<evidence type="ECO:0000259" key="15">
    <source>
        <dbReference type="PROSITE" id="PS50109"/>
    </source>
</evidence>
<keyword evidence="7 14" id="KW-0812">Transmembrane</keyword>
<keyword evidence="12" id="KW-0902">Two-component regulatory system</keyword>
<dbReference type="GO" id="GO:0005524">
    <property type="term" value="F:ATP binding"/>
    <property type="evidence" value="ECO:0007669"/>
    <property type="project" value="UniProtKB-KW"/>
</dbReference>
<dbReference type="InterPro" id="IPR000014">
    <property type="entry name" value="PAS"/>
</dbReference>
<dbReference type="GO" id="GO:0005886">
    <property type="term" value="C:plasma membrane"/>
    <property type="evidence" value="ECO:0007669"/>
    <property type="project" value="UniProtKB-SubCell"/>
</dbReference>
<keyword evidence="4" id="KW-1003">Cell membrane</keyword>
<keyword evidence="6" id="KW-0808">Transferase</keyword>
<dbReference type="Pfam" id="PF02518">
    <property type="entry name" value="HATPase_c"/>
    <property type="match status" value="1"/>
</dbReference>
<evidence type="ECO:0000256" key="6">
    <source>
        <dbReference type="ARBA" id="ARBA00022679"/>
    </source>
</evidence>
<dbReference type="InterPro" id="IPR029151">
    <property type="entry name" value="Sensor-like_sf"/>
</dbReference>
<keyword evidence="10" id="KW-0067">ATP-binding</keyword>
<dbReference type="SUPFAM" id="SSF55785">
    <property type="entry name" value="PYP-like sensor domain (PAS domain)"/>
    <property type="match status" value="1"/>
</dbReference>
<feature type="domain" description="Histidine kinase" evidence="15">
    <location>
        <begin position="425"/>
        <end position="528"/>
    </location>
</feature>
<dbReference type="InterPro" id="IPR033463">
    <property type="entry name" value="sCache_3"/>
</dbReference>
<evidence type="ECO:0000313" key="17">
    <source>
        <dbReference type="EMBL" id="GIN62402.1"/>
    </source>
</evidence>
<dbReference type="EC" id="2.7.13.3" evidence="3"/>
<dbReference type="InterPro" id="IPR004358">
    <property type="entry name" value="Sig_transdc_His_kin-like_C"/>
</dbReference>
<evidence type="ECO:0000256" key="7">
    <source>
        <dbReference type="ARBA" id="ARBA00022692"/>
    </source>
</evidence>
<dbReference type="Pfam" id="PF17203">
    <property type="entry name" value="sCache_3_2"/>
    <property type="match status" value="1"/>
</dbReference>
<dbReference type="NCBIfam" id="NF008298">
    <property type="entry name" value="PRK11086.1"/>
    <property type="match status" value="1"/>
</dbReference>
<keyword evidence="9 17" id="KW-0418">Kinase</keyword>
<keyword evidence="11 14" id="KW-1133">Transmembrane helix</keyword>
<reference evidence="17" key="1">
    <citation type="submission" date="2021-03" db="EMBL/GenBank/DDBJ databases">
        <title>Antimicrobial resistance genes in bacteria isolated from Japanese honey, and their potential for conferring macrolide and lincosamide resistance in the American foulbrood pathogen Paenibacillus larvae.</title>
        <authorList>
            <person name="Okamoto M."/>
            <person name="Kumagai M."/>
            <person name="Kanamori H."/>
            <person name="Takamatsu D."/>
        </authorList>
    </citation>
    <scope>NUCLEOTIDE SEQUENCE</scope>
    <source>
        <strain evidence="17">J27TS8</strain>
    </source>
</reference>
<keyword evidence="18" id="KW-1185">Reference proteome</keyword>
<protein>
    <recommendedName>
        <fullName evidence="3">histidine kinase</fullName>
        <ecNumber evidence="3">2.7.13.3</ecNumber>
    </recommendedName>
</protein>
<keyword evidence="8" id="KW-0547">Nucleotide-binding</keyword>
<dbReference type="PANTHER" id="PTHR43547">
    <property type="entry name" value="TWO-COMPONENT HISTIDINE KINASE"/>
    <property type="match status" value="1"/>
</dbReference>
<keyword evidence="5" id="KW-0597">Phosphoprotein</keyword>
<dbReference type="Pfam" id="PF14689">
    <property type="entry name" value="SPOB_a"/>
    <property type="match status" value="1"/>
</dbReference>
<feature type="transmembrane region" description="Helical" evidence="14">
    <location>
        <begin position="12"/>
        <end position="31"/>
    </location>
</feature>
<dbReference type="PROSITE" id="PS50112">
    <property type="entry name" value="PAS"/>
    <property type="match status" value="1"/>
</dbReference>